<dbReference type="InterPro" id="IPR002110">
    <property type="entry name" value="Ankyrin_rpt"/>
</dbReference>
<evidence type="ECO:0000259" key="4">
    <source>
        <dbReference type="SMART" id="SM01117"/>
    </source>
</evidence>
<dbReference type="Pfam" id="PF00173">
    <property type="entry name" value="Cyt-b5"/>
    <property type="match status" value="1"/>
</dbReference>
<accession>A0A7S3PQF8</accession>
<dbReference type="Gene3D" id="1.25.40.20">
    <property type="entry name" value="Ankyrin repeat-containing domain"/>
    <property type="match status" value="1"/>
</dbReference>
<evidence type="ECO:0000256" key="2">
    <source>
        <dbReference type="ARBA" id="ARBA00023043"/>
    </source>
</evidence>
<dbReference type="InterPro" id="IPR001199">
    <property type="entry name" value="Cyt_B5-like_heme/steroid-bd"/>
</dbReference>
<keyword evidence="2 3" id="KW-0040">ANK repeat</keyword>
<dbReference type="PANTHER" id="PTHR24171:SF9">
    <property type="entry name" value="ANKYRIN REPEAT DOMAIN-CONTAINING PROTEIN 39"/>
    <property type="match status" value="1"/>
</dbReference>
<name>A0A7S3PQF8_9STRA</name>
<dbReference type="PROSITE" id="PS50088">
    <property type="entry name" value="ANK_REPEAT"/>
    <property type="match status" value="2"/>
</dbReference>
<feature type="domain" description="Cytochrome b5 heme-binding" evidence="4">
    <location>
        <begin position="138"/>
        <end position="234"/>
    </location>
</feature>
<protein>
    <recommendedName>
        <fullName evidence="4">Cytochrome b5 heme-binding domain-containing protein</fullName>
    </recommendedName>
</protein>
<organism evidence="5">
    <name type="scientific">Aplanochytrium stocchinoi</name>
    <dbReference type="NCBI Taxonomy" id="215587"/>
    <lineage>
        <taxon>Eukaryota</taxon>
        <taxon>Sar</taxon>
        <taxon>Stramenopiles</taxon>
        <taxon>Bigyra</taxon>
        <taxon>Labyrinthulomycetes</taxon>
        <taxon>Thraustochytrida</taxon>
        <taxon>Thraustochytriidae</taxon>
        <taxon>Aplanochytrium</taxon>
    </lineage>
</organism>
<dbReference type="InterPro" id="IPR036400">
    <property type="entry name" value="Cyt_B5-like_heme/steroid_sf"/>
</dbReference>
<feature type="repeat" description="ANK" evidence="3">
    <location>
        <begin position="64"/>
        <end position="96"/>
    </location>
</feature>
<gene>
    <name evidence="5" type="ORF">ASTO00021_LOCUS17155</name>
</gene>
<dbReference type="SMART" id="SM00248">
    <property type="entry name" value="ANK"/>
    <property type="match status" value="3"/>
</dbReference>
<evidence type="ECO:0000313" key="5">
    <source>
        <dbReference type="EMBL" id="CAE0447175.1"/>
    </source>
</evidence>
<dbReference type="SUPFAM" id="SSF55856">
    <property type="entry name" value="Cytochrome b5-like heme/steroid binding domain"/>
    <property type="match status" value="1"/>
</dbReference>
<proteinExistence type="predicted"/>
<dbReference type="SMART" id="SM01117">
    <property type="entry name" value="Cyt-b5"/>
    <property type="match status" value="1"/>
</dbReference>
<feature type="repeat" description="ANK" evidence="3">
    <location>
        <begin position="31"/>
        <end position="63"/>
    </location>
</feature>
<sequence length="245" mass="26365">MDLIEAAMAGSLKTVVEQLEKGTPVDSRDPAGQTALFWAVMQNDVPMVEVLLKHGADIEKQNDTGQTPLMGAALKGHVQIIKILLELGADINRMDGTGLTSWAWAALSNREEACMYLLEAGADSMLHHRHNTDDLPLVGLEELADWNGTGAEAKLCIGCLGLVFDVSSGASFYGPGGGYAAFAGNDATIALGKHIVDIDHPGTKYTELTIQERIGAENWSAKFKQKYKLIGKLHSLHDDLPNSKL</sequence>
<dbReference type="PROSITE" id="PS50297">
    <property type="entry name" value="ANK_REP_REGION"/>
    <property type="match status" value="2"/>
</dbReference>
<dbReference type="InterPro" id="IPR036770">
    <property type="entry name" value="Ankyrin_rpt-contain_sf"/>
</dbReference>
<dbReference type="PANTHER" id="PTHR24171">
    <property type="entry name" value="ANKYRIN REPEAT DOMAIN-CONTAINING PROTEIN 39-RELATED"/>
    <property type="match status" value="1"/>
</dbReference>
<dbReference type="SUPFAM" id="SSF48403">
    <property type="entry name" value="Ankyrin repeat"/>
    <property type="match status" value="1"/>
</dbReference>
<keyword evidence="1" id="KW-0677">Repeat</keyword>
<evidence type="ECO:0000256" key="3">
    <source>
        <dbReference type="PROSITE-ProRule" id="PRU00023"/>
    </source>
</evidence>
<dbReference type="AlphaFoldDB" id="A0A7S3PQF8"/>
<dbReference type="Pfam" id="PF12796">
    <property type="entry name" value="Ank_2"/>
    <property type="match status" value="1"/>
</dbReference>
<evidence type="ECO:0000256" key="1">
    <source>
        <dbReference type="ARBA" id="ARBA00022737"/>
    </source>
</evidence>
<reference evidence="5" key="1">
    <citation type="submission" date="2021-01" db="EMBL/GenBank/DDBJ databases">
        <authorList>
            <person name="Corre E."/>
            <person name="Pelletier E."/>
            <person name="Niang G."/>
            <person name="Scheremetjew M."/>
            <person name="Finn R."/>
            <person name="Kale V."/>
            <person name="Holt S."/>
            <person name="Cochrane G."/>
            <person name="Meng A."/>
            <person name="Brown T."/>
            <person name="Cohen L."/>
        </authorList>
    </citation>
    <scope>NUCLEOTIDE SEQUENCE</scope>
    <source>
        <strain evidence="5">GSBS06</strain>
    </source>
</reference>
<dbReference type="Gene3D" id="3.10.120.10">
    <property type="entry name" value="Cytochrome b5-like heme/steroid binding domain"/>
    <property type="match status" value="1"/>
</dbReference>
<dbReference type="EMBL" id="HBIN01022323">
    <property type="protein sequence ID" value="CAE0447175.1"/>
    <property type="molecule type" value="Transcribed_RNA"/>
</dbReference>